<reference evidence="2 3" key="1">
    <citation type="journal article" date="2016" name="Mol. Biol. Evol.">
        <title>Comparative Genomics of Early-Diverging Mushroom-Forming Fungi Provides Insights into the Origins of Lignocellulose Decay Capabilities.</title>
        <authorList>
            <person name="Nagy L.G."/>
            <person name="Riley R."/>
            <person name="Tritt A."/>
            <person name="Adam C."/>
            <person name="Daum C."/>
            <person name="Floudas D."/>
            <person name="Sun H."/>
            <person name="Yadav J.S."/>
            <person name="Pangilinan J."/>
            <person name="Larsson K.H."/>
            <person name="Matsuura K."/>
            <person name="Barry K."/>
            <person name="Labutti K."/>
            <person name="Kuo R."/>
            <person name="Ohm R.A."/>
            <person name="Bhattacharya S.S."/>
            <person name="Shirouzu T."/>
            <person name="Yoshinaga Y."/>
            <person name="Martin F.M."/>
            <person name="Grigoriev I.V."/>
            <person name="Hibbett D.S."/>
        </authorList>
    </citation>
    <scope>NUCLEOTIDE SEQUENCE [LARGE SCALE GENOMIC DNA]</scope>
    <source>
        <strain evidence="2 3">93-53</strain>
    </source>
</reference>
<feature type="compositionally biased region" description="Polar residues" evidence="1">
    <location>
        <begin position="860"/>
        <end position="879"/>
    </location>
</feature>
<feature type="region of interest" description="Disordered" evidence="1">
    <location>
        <begin position="1259"/>
        <end position="1505"/>
    </location>
</feature>
<feature type="compositionally biased region" description="Basic and acidic residues" evidence="1">
    <location>
        <begin position="1674"/>
        <end position="1686"/>
    </location>
</feature>
<feature type="compositionally biased region" description="Low complexity" evidence="1">
    <location>
        <begin position="633"/>
        <end position="650"/>
    </location>
</feature>
<feature type="compositionally biased region" description="Basic and acidic residues" evidence="1">
    <location>
        <begin position="1078"/>
        <end position="1099"/>
    </location>
</feature>
<accession>A0A165B882</accession>
<feature type="compositionally biased region" description="Polar residues" evidence="1">
    <location>
        <begin position="831"/>
        <end position="843"/>
    </location>
</feature>
<feature type="compositionally biased region" description="Basic residues" evidence="1">
    <location>
        <begin position="534"/>
        <end position="544"/>
    </location>
</feature>
<feature type="compositionally biased region" description="Polar residues" evidence="1">
    <location>
        <begin position="223"/>
        <end position="233"/>
    </location>
</feature>
<feature type="compositionally biased region" description="Low complexity" evidence="1">
    <location>
        <begin position="807"/>
        <end position="819"/>
    </location>
</feature>
<feature type="region of interest" description="Disordered" evidence="1">
    <location>
        <begin position="1134"/>
        <end position="1162"/>
    </location>
</feature>
<feature type="compositionally biased region" description="Low complexity" evidence="1">
    <location>
        <begin position="545"/>
        <end position="568"/>
    </location>
</feature>
<feature type="compositionally biased region" description="Low complexity" evidence="1">
    <location>
        <begin position="1662"/>
        <end position="1673"/>
    </location>
</feature>
<feature type="compositionally biased region" description="Polar residues" evidence="1">
    <location>
        <begin position="690"/>
        <end position="700"/>
    </location>
</feature>
<feature type="compositionally biased region" description="Basic residues" evidence="1">
    <location>
        <begin position="613"/>
        <end position="623"/>
    </location>
</feature>
<dbReference type="RefSeq" id="XP_040758211.1">
    <property type="nucleotide sequence ID" value="XM_040914782.1"/>
</dbReference>
<feature type="region of interest" description="Disordered" evidence="1">
    <location>
        <begin position="93"/>
        <end position="1121"/>
    </location>
</feature>
<feature type="compositionally biased region" description="Polar residues" evidence="1">
    <location>
        <begin position="1490"/>
        <end position="1500"/>
    </location>
</feature>
<feature type="compositionally biased region" description="Basic and acidic residues" evidence="1">
    <location>
        <begin position="1377"/>
        <end position="1413"/>
    </location>
</feature>
<feature type="compositionally biased region" description="Polar residues" evidence="1">
    <location>
        <begin position="1148"/>
        <end position="1159"/>
    </location>
</feature>
<feature type="compositionally biased region" description="Low complexity" evidence="1">
    <location>
        <begin position="1417"/>
        <end position="1433"/>
    </location>
</feature>
<evidence type="ECO:0000256" key="1">
    <source>
        <dbReference type="SAM" id="MobiDB-lite"/>
    </source>
</evidence>
<feature type="compositionally biased region" description="Low complexity" evidence="1">
    <location>
        <begin position="595"/>
        <end position="612"/>
    </location>
</feature>
<feature type="compositionally biased region" description="Polar residues" evidence="1">
    <location>
        <begin position="1355"/>
        <end position="1366"/>
    </location>
</feature>
<dbReference type="EMBL" id="KV427685">
    <property type="protein sequence ID" value="KZT00471.1"/>
    <property type="molecule type" value="Genomic_DNA"/>
</dbReference>
<sequence length="1703" mass="181377">MANDDHTEQNSPFVMFRAPNRSFKRIFKDRSLSETIESVRDKLRLRDETIKLAYLEGDITVDLEDEGDFEAFRATVVTARPNTTLHVLVTIGDPSHPVDREQHHRQQSEDTVRPKRKRKHRSADLSDAEEDTEEDQSRIAEPAEVLHRQHTASPPTEAPAEPPKKKRRKQKKDSKHAKSSEPVSQPSELADATPPASEPPADSPVAGPSTSKPKRRHKDIPQPSGTEPSPPKSSQDKSALRASNSEDDGEPAQTAEPGKARKRKRTLSQGSDVASREAAVLEEDEPDTGSAPVAGPSFSPSPPADRRPDKSGPSARLRAELAKQKKKKKHAVLDDEEGNRNAPMAAQPAPPEDSATGPPAKKLKKKVTIAVSPVQSEDEDGRPETSGNVREEPAKQKKAQTRRRVRTEESSTATARKETQVESNTESAEEVSSETEAAPASTSPAGVSANPEQQDSATKRRQKKKKQTEEEQPPAVLSAVQPPLAAKPNKPAKAKKTKAPVQESESQSQSEPEPETEPEPAPSPAAPVATPKGKSGRPAKKTKKQVAQQQQAADVEAAPPAPEPAVGEPSKRPARAKKTRAGQEGPKDDGAVHDVQVVEQAVASEEASAQNKPAKKTTRKKKAEGKQPETDPDPATAPTSTPAANAIPSPQDEPAAKQTKAKKARKVVFESSTAPVATASTSSPNVSRPKGSTAQPSSDVSEPRPTAEAASASQEAVETHLPASKAKGRKGKKNTPSTKPAEEKAARSPSDNDNMWADIFKIVDQKRASSSHAEVNKTPEVQPRVAKGKQGKSKLSTSRVPGDDPETTTVEPTVEQEVPSTRPAPPVPGSESRTPVAPTSGTTVEALPAKDPTLVIPLPRTTSFSSSRSAVESTGTTEAAASEDVHSPSGPQPHAELSQANVAAIDTETRSKPPSPGVSLAAGTKVTVQGQGESSSDESSSSDDESSNSDDEDEGDGEAEAGVKQSANVTASSVNMESAALLRGPVSRRSILDEIPSESSSEDENEDAHEEEEEEEEEMGLDKQKRRLSRSYIRAIFSSNEGVDANLNDEEEEVVPPSQDTTLKQGTVENPLNLDGISVREKPVSVREGKSPSAREGDKSQVNLAAGREGLEAQSSAEKNGKATFQKIYASQGSKLLGESPAQESDRVQNSSKSTSSADATIRIEQRNLDVLTEAASRNAEVPSSPSHDEREERLVAEALPAAEVRSADSGPSIKPPIQPDTDDVVGSITLVIPDPSQANIDIGDIILPADDLLEAVDHSMPDNVSIEQDAEESRPSTSSPYSSPRKGTLKRMKDRRGRTPKDSELPVLASENFEELAQSTPARAAKPDSSLPQSDSEPIAARIRKSARKAALTTRKSSLLTTPTPSAAKRRGRPPLSKEGKVRTKAEKEQAAAKKRIADEKIKEAEKAEKASPRQKASAAKKSVKGVKPASALKVVTNTADDDDKPSADDGSATPRPTIQDVQPPAWTTLTQGGDELTVEPESLLDELGSSSPARSASGTGPLPAKRLFAVEIVRSKASSQPVAKVADDHNASQSSQDTASDVHAASQESRDADEGDALFLPDNSQYQTQQNTQNLISAKGTMPTPFPSIDSDPDDGALTIMKRPAARSGLWNAKTQFRRLSDMTSQQLFRPLDSSRASSTPAVANKSGVTVQIEGDDESSSSSDESGSDSDTVTKSHIPQDRRAGAGVQKQKKSGLTSFTK</sequence>
<feature type="compositionally biased region" description="Acidic residues" evidence="1">
    <location>
        <begin position="940"/>
        <end position="959"/>
    </location>
</feature>
<feature type="compositionally biased region" description="Low complexity" evidence="1">
    <location>
        <begin position="434"/>
        <end position="445"/>
    </location>
</feature>
<dbReference type="Proteomes" id="UP000076871">
    <property type="component" value="Unassembled WGS sequence"/>
</dbReference>
<feature type="compositionally biased region" description="Basic and acidic residues" evidence="1">
    <location>
        <begin position="96"/>
        <end position="113"/>
    </location>
</feature>
<gene>
    <name evidence="2" type="ORF">LAESUDRAFT_816509</name>
</gene>
<dbReference type="STRING" id="1314785.A0A165B882"/>
<feature type="compositionally biased region" description="Acidic residues" evidence="1">
    <location>
        <begin position="1000"/>
        <end position="1019"/>
    </location>
</feature>
<feature type="compositionally biased region" description="Low complexity" evidence="1">
    <location>
        <begin position="671"/>
        <end position="684"/>
    </location>
</feature>
<feature type="compositionally biased region" description="Basic and acidic residues" evidence="1">
    <location>
        <begin position="1187"/>
        <end position="1196"/>
    </location>
</feature>
<feature type="compositionally biased region" description="Basic residues" evidence="1">
    <location>
        <begin position="164"/>
        <end position="177"/>
    </location>
</feature>
<feature type="compositionally biased region" description="Polar residues" evidence="1">
    <location>
        <begin position="1637"/>
        <end position="1652"/>
    </location>
</feature>
<feature type="region of interest" description="Disordered" evidence="1">
    <location>
        <begin position="1633"/>
        <end position="1703"/>
    </location>
</feature>
<feature type="compositionally biased region" description="Low complexity" evidence="1">
    <location>
        <begin position="499"/>
        <end position="511"/>
    </location>
</feature>
<evidence type="ECO:0000313" key="3">
    <source>
        <dbReference type="Proteomes" id="UP000076871"/>
    </source>
</evidence>
<organism evidence="2 3">
    <name type="scientific">Laetiporus sulphureus 93-53</name>
    <dbReference type="NCBI Taxonomy" id="1314785"/>
    <lineage>
        <taxon>Eukaryota</taxon>
        <taxon>Fungi</taxon>
        <taxon>Dikarya</taxon>
        <taxon>Basidiomycota</taxon>
        <taxon>Agaricomycotina</taxon>
        <taxon>Agaricomycetes</taxon>
        <taxon>Polyporales</taxon>
        <taxon>Laetiporus</taxon>
    </lineage>
</organism>
<feature type="compositionally biased region" description="Basic residues" evidence="1">
    <location>
        <begin position="1288"/>
        <end position="1297"/>
    </location>
</feature>
<feature type="compositionally biased region" description="Low complexity" evidence="1">
    <location>
        <begin position="707"/>
        <end position="716"/>
    </location>
</feature>
<proteinExistence type="predicted"/>
<dbReference type="OrthoDB" id="2804787at2759"/>
<name>A0A165B882_9APHY</name>
<feature type="compositionally biased region" description="Polar residues" evidence="1">
    <location>
        <begin position="1058"/>
        <end position="1070"/>
    </location>
</feature>
<feature type="compositionally biased region" description="Low complexity" evidence="1">
    <location>
        <begin position="1276"/>
        <end position="1286"/>
    </location>
</feature>
<feature type="region of interest" description="Disordered" evidence="1">
    <location>
        <begin position="1174"/>
        <end position="1222"/>
    </location>
</feature>
<protein>
    <submittedName>
        <fullName evidence="2">Uncharacterized protein</fullName>
    </submittedName>
</protein>
<dbReference type="InParanoid" id="A0A165B882"/>
<feature type="compositionally biased region" description="Polar residues" evidence="1">
    <location>
        <begin position="965"/>
        <end position="976"/>
    </location>
</feature>
<dbReference type="GeneID" id="63831809"/>
<feature type="compositionally biased region" description="Polar residues" evidence="1">
    <location>
        <begin position="1456"/>
        <end position="1473"/>
    </location>
</feature>
<evidence type="ECO:0000313" key="2">
    <source>
        <dbReference type="EMBL" id="KZT00471.1"/>
    </source>
</evidence>
<feature type="compositionally biased region" description="Basic residues" evidence="1">
    <location>
        <begin position="396"/>
        <end position="405"/>
    </location>
</feature>
<feature type="compositionally biased region" description="Low complexity" evidence="1">
    <location>
        <begin position="1567"/>
        <end position="1576"/>
    </location>
</feature>
<feature type="region of interest" description="Disordered" evidence="1">
    <location>
        <begin position="1520"/>
        <end position="1614"/>
    </location>
</feature>
<keyword evidence="3" id="KW-1185">Reference proteome</keyword>